<organism evidence="1 2">
    <name type="scientific">Quercus lobata</name>
    <name type="common">Valley oak</name>
    <dbReference type="NCBI Taxonomy" id="97700"/>
    <lineage>
        <taxon>Eukaryota</taxon>
        <taxon>Viridiplantae</taxon>
        <taxon>Streptophyta</taxon>
        <taxon>Embryophyta</taxon>
        <taxon>Tracheophyta</taxon>
        <taxon>Spermatophyta</taxon>
        <taxon>Magnoliopsida</taxon>
        <taxon>eudicotyledons</taxon>
        <taxon>Gunneridae</taxon>
        <taxon>Pentapetalae</taxon>
        <taxon>rosids</taxon>
        <taxon>fabids</taxon>
        <taxon>Fagales</taxon>
        <taxon>Fagaceae</taxon>
        <taxon>Quercus</taxon>
    </lineage>
</organism>
<dbReference type="Gene3D" id="1.25.40.20">
    <property type="entry name" value="Ankyrin repeat-containing domain"/>
    <property type="match status" value="1"/>
</dbReference>
<dbReference type="SUPFAM" id="SSF48403">
    <property type="entry name" value="Ankyrin repeat"/>
    <property type="match status" value="1"/>
</dbReference>
<dbReference type="Proteomes" id="UP000594261">
    <property type="component" value="Chromosome 5"/>
</dbReference>
<dbReference type="Gramene" id="QL05p071217:mrna">
    <property type="protein sequence ID" value="QL05p071217:mrna"/>
    <property type="gene ID" value="QL05p071217"/>
</dbReference>
<keyword evidence="2" id="KW-1185">Reference proteome</keyword>
<proteinExistence type="predicted"/>
<accession>A0A7N2LT22</accession>
<reference evidence="1 2" key="1">
    <citation type="journal article" date="2016" name="G3 (Bethesda)">
        <title>First Draft Assembly and Annotation of the Genome of a California Endemic Oak Quercus lobata Nee (Fagaceae).</title>
        <authorList>
            <person name="Sork V.L."/>
            <person name="Fitz-Gibbon S.T."/>
            <person name="Puiu D."/>
            <person name="Crepeau M."/>
            <person name="Gugger P.F."/>
            <person name="Sherman R."/>
            <person name="Stevens K."/>
            <person name="Langley C.H."/>
            <person name="Pellegrini M."/>
            <person name="Salzberg S.L."/>
        </authorList>
    </citation>
    <scope>NUCLEOTIDE SEQUENCE [LARGE SCALE GENOMIC DNA]</scope>
    <source>
        <strain evidence="1 2">cv. SW786</strain>
    </source>
</reference>
<dbReference type="EnsemblPlants" id="QL05p071217:mrna">
    <property type="protein sequence ID" value="QL05p071217:mrna"/>
    <property type="gene ID" value="QL05p071217"/>
</dbReference>
<evidence type="ECO:0000313" key="1">
    <source>
        <dbReference type="EnsemblPlants" id="QL05p071217:mrna"/>
    </source>
</evidence>
<protein>
    <submittedName>
        <fullName evidence="1">Uncharacterized protein</fullName>
    </submittedName>
</protein>
<dbReference type="EMBL" id="LRBV02000005">
    <property type="status" value="NOT_ANNOTATED_CDS"/>
    <property type="molecule type" value="Genomic_DNA"/>
</dbReference>
<dbReference type="InParanoid" id="A0A7N2LT22"/>
<dbReference type="PANTHER" id="PTHR24121:SF21">
    <property type="entry name" value="ANKYRIN REPEAT FAMILY PROTEIN"/>
    <property type="match status" value="1"/>
</dbReference>
<name>A0A7N2LT22_QUELO</name>
<dbReference type="InterPro" id="IPR036770">
    <property type="entry name" value="Ankyrin_rpt-contain_sf"/>
</dbReference>
<dbReference type="PANTHER" id="PTHR24121">
    <property type="entry name" value="NO MECHANORECEPTOR POTENTIAL C, ISOFORM D-RELATED"/>
    <property type="match status" value="1"/>
</dbReference>
<sequence length="242" mass="27163">MARDLENGKEERFAGIKEPYLAALREDWDDMKRFFDNNPGLLLSPLTIDNDTAFHIAAYSKEKELLEHLVQLLPTSPSSLFEALNKTNKHGNNTFHEVATTNRVDTAEFLVKKLQAASGADEACGSSRLKALLEERTQLGETPLYRAAACDTAIWLLGKHKELAKKLETNNLTCLHLLAKMPSAFRSSSHIGILKKILFYWLPSQMEDKDSDDDDDDDADNGCDLKNFYKRHPTHIVPCGGT</sequence>
<dbReference type="AlphaFoldDB" id="A0A7N2LT22"/>
<reference evidence="1" key="2">
    <citation type="submission" date="2021-01" db="UniProtKB">
        <authorList>
            <consortium name="EnsemblPlants"/>
        </authorList>
    </citation>
    <scope>IDENTIFICATION</scope>
</reference>
<evidence type="ECO:0000313" key="2">
    <source>
        <dbReference type="Proteomes" id="UP000594261"/>
    </source>
</evidence>
<dbReference type="OMA" id="HPCLANI"/>